<organism evidence="3 4">
    <name type="scientific">Fasciola gigantica</name>
    <name type="common">Giant liver fluke</name>
    <dbReference type="NCBI Taxonomy" id="46835"/>
    <lineage>
        <taxon>Eukaryota</taxon>
        <taxon>Metazoa</taxon>
        <taxon>Spiralia</taxon>
        <taxon>Lophotrochozoa</taxon>
        <taxon>Platyhelminthes</taxon>
        <taxon>Trematoda</taxon>
        <taxon>Digenea</taxon>
        <taxon>Plagiorchiida</taxon>
        <taxon>Echinostomata</taxon>
        <taxon>Echinostomatoidea</taxon>
        <taxon>Fasciolidae</taxon>
        <taxon>Fasciola</taxon>
    </lineage>
</organism>
<feature type="region of interest" description="Disordered" evidence="1">
    <location>
        <begin position="111"/>
        <end position="147"/>
    </location>
</feature>
<evidence type="ECO:0000313" key="4">
    <source>
        <dbReference type="Proteomes" id="UP000316759"/>
    </source>
</evidence>
<accession>A0A504YWD9</accession>
<sequence length="554" mass="61495">MPYAIGTSYSFISNNLRGGTIDSVLIPTIHQDRLAPAKVTVPLRAVQEAPKPRTALIDPSTEWDAKINACGPAERRLRAASTVHRMRNSLSSDATKLEFTSTSVSKELYTDHFGSRDSSPSSSSSVPLSPASSANVPLLHKGRSKSAQRLVNTRSVLKADLKMERKKRKHILLSKAGSNVDNLSCPVVTKFAVSPTNSLSYTARRVWNALERKLIQNCNQNSRITQSRSTSRLNQTDEHRKLDSFELCAKKQDGKNSRPMEMFVRDCSYLTDTEEFSQSDRCDRLITDPGLHVHNCISRALPHSLSLNFPRDKSSDFIERIKPFHVDHKQQISTLADQCKFPESIDCEKCFKVQSHEGIQGLTSISCQKTSDFGNRVAVAGQFKGSNACPERCTLAVNGFICNEHGSGFHVPHCGSQELSHHYRIPEIRETILIRPEGMHRFGMRIESIGGGVYLTTVLKNSPASAAGLKVGDELIQLNGFQLTSLSTPTIMELVRSTPQALHVAYRPRQAKQESKERDELLESSYGNRVSGVSRLVSPRCFCHNTVADKNMST</sequence>
<evidence type="ECO:0000259" key="2">
    <source>
        <dbReference type="PROSITE" id="PS50106"/>
    </source>
</evidence>
<dbReference type="InterPro" id="IPR001478">
    <property type="entry name" value="PDZ"/>
</dbReference>
<dbReference type="SUPFAM" id="SSF50156">
    <property type="entry name" value="PDZ domain-like"/>
    <property type="match status" value="1"/>
</dbReference>
<feature type="compositionally biased region" description="Low complexity" evidence="1">
    <location>
        <begin position="118"/>
        <end position="138"/>
    </location>
</feature>
<gene>
    <name evidence="3" type="ORF">FGIG_08786</name>
</gene>
<dbReference type="InterPro" id="IPR036034">
    <property type="entry name" value="PDZ_sf"/>
</dbReference>
<dbReference type="OrthoDB" id="7734647at2759"/>
<reference evidence="3 4" key="1">
    <citation type="submission" date="2019-04" db="EMBL/GenBank/DDBJ databases">
        <title>Annotation for the trematode Fasciola gigantica.</title>
        <authorList>
            <person name="Choi Y.-J."/>
        </authorList>
    </citation>
    <scope>NUCLEOTIDE SEQUENCE [LARGE SCALE GENOMIC DNA]</scope>
    <source>
        <strain evidence="3">Uganda_cow_1</strain>
    </source>
</reference>
<evidence type="ECO:0000313" key="3">
    <source>
        <dbReference type="EMBL" id="TPP64331.1"/>
    </source>
</evidence>
<feature type="domain" description="PDZ" evidence="2">
    <location>
        <begin position="431"/>
        <end position="510"/>
    </location>
</feature>
<dbReference type="AlphaFoldDB" id="A0A504YWD9"/>
<dbReference type="Gene3D" id="2.30.42.10">
    <property type="match status" value="1"/>
</dbReference>
<dbReference type="Pfam" id="PF00595">
    <property type="entry name" value="PDZ"/>
    <property type="match status" value="1"/>
</dbReference>
<dbReference type="STRING" id="46835.A0A504YWD9"/>
<dbReference type="EMBL" id="SUNJ01004551">
    <property type="protein sequence ID" value="TPP64331.1"/>
    <property type="molecule type" value="Genomic_DNA"/>
</dbReference>
<dbReference type="PROSITE" id="PS50106">
    <property type="entry name" value="PDZ"/>
    <property type="match status" value="1"/>
</dbReference>
<proteinExistence type="predicted"/>
<dbReference type="Proteomes" id="UP000316759">
    <property type="component" value="Unassembled WGS sequence"/>
</dbReference>
<evidence type="ECO:0000256" key="1">
    <source>
        <dbReference type="SAM" id="MobiDB-lite"/>
    </source>
</evidence>
<protein>
    <recommendedName>
        <fullName evidence="2">PDZ domain-containing protein</fullName>
    </recommendedName>
</protein>
<name>A0A504YWD9_FASGI</name>
<comment type="caution">
    <text evidence="3">The sequence shown here is derived from an EMBL/GenBank/DDBJ whole genome shotgun (WGS) entry which is preliminary data.</text>
</comment>
<keyword evidence="4" id="KW-1185">Reference proteome</keyword>
<dbReference type="SMART" id="SM00228">
    <property type="entry name" value="PDZ"/>
    <property type="match status" value="1"/>
</dbReference>